<evidence type="ECO:0000313" key="1">
    <source>
        <dbReference type="EMBL" id="JAD74974.1"/>
    </source>
</evidence>
<protein>
    <submittedName>
        <fullName evidence="1">Uncharacterized protein</fullName>
    </submittedName>
</protein>
<reference evidence="1" key="2">
    <citation type="journal article" date="2015" name="Data Brief">
        <title>Shoot transcriptome of the giant reed, Arundo donax.</title>
        <authorList>
            <person name="Barrero R.A."/>
            <person name="Guerrero F.D."/>
            <person name="Moolhuijzen P."/>
            <person name="Goolsby J.A."/>
            <person name="Tidwell J."/>
            <person name="Bellgard S.E."/>
            <person name="Bellgard M.I."/>
        </authorList>
    </citation>
    <scope>NUCLEOTIDE SEQUENCE</scope>
    <source>
        <tissue evidence="1">Shoot tissue taken approximately 20 cm above the soil surface</tissue>
    </source>
</reference>
<organism evidence="1">
    <name type="scientific">Arundo donax</name>
    <name type="common">Giant reed</name>
    <name type="synonym">Donax arundinaceus</name>
    <dbReference type="NCBI Taxonomy" id="35708"/>
    <lineage>
        <taxon>Eukaryota</taxon>
        <taxon>Viridiplantae</taxon>
        <taxon>Streptophyta</taxon>
        <taxon>Embryophyta</taxon>
        <taxon>Tracheophyta</taxon>
        <taxon>Spermatophyta</taxon>
        <taxon>Magnoliopsida</taxon>
        <taxon>Liliopsida</taxon>
        <taxon>Poales</taxon>
        <taxon>Poaceae</taxon>
        <taxon>PACMAD clade</taxon>
        <taxon>Arundinoideae</taxon>
        <taxon>Arundineae</taxon>
        <taxon>Arundo</taxon>
    </lineage>
</organism>
<reference evidence="1" key="1">
    <citation type="submission" date="2014-09" db="EMBL/GenBank/DDBJ databases">
        <authorList>
            <person name="Magalhaes I.L.F."/>
            <person name="Oliveira U."/>
            <person name="Santos F.R."/>
            <person name="Vidigal T.H.D.A."/>
            <person name="Brescovit A.D."/>
            <person name="Santos A.J."/>
        </authorList>
    </citation>
    <scope>NUCLEOTIDE SEQUENCE</scope>
    <source>
        <tissue evidence="1">Shoot tissue taken approximately 20 cm above the soil surface</tissue>
    </source>
</reference>
<dbReference type="AlphaFoldDB" id="A0A0A9CF61"/>
<proteinExistence type="predicted"/>
<accession>A0A0A9CF61</accession>
<dbReference type="EMBL" id="GBRH01222921">
    <property type="protein sequence ID" value="JAD74974.1"/>
    <property type="molecule type" value="Transcribed_RNA"/>
</dbReference>
<sequence>MDLDIDNMSITNPTPFFYFKIPLLLYQILKKEDKQINSQISSFGKYIAKTIARFDTENLDYLQGPPFAV</sequence>
<name>A0A0A9CF61_ARUDO</name>